<dbReference type="PANTHER" id="PTHR19353">
    <property type="entry name" value="FATTY ACID DESATURASE 2"/>
    <property type="match status" value="1"/>
</dbReference>
<feature type="transmembrane region" description="Helical" evidence="1">
    <location>
        <begin position="25"/>
        <end position="45"/>
    </location>
</feature>
<dbReference type="PANTHER" id="PTHR19353:SF19">
    <property type="entry name" value="DELTA(5) FATTY ACID DESATURASE C-RELATED"/>
    <property type="match status" value="1"/>
</dbReference>
<sequence length="348" mass="40801">MITLNKRVNEYFKMKRMSRYANREMVIKSIAMMSLYFGPYALIISGVFSGVFANLTMIFLMGLGLAGIGLCIMHDGNHGAYANKRWINVVIGYTLNLIGANAFNWKVQHNVLHHSYTNVSDADEDVSQKGPLRFSPHEKWKWYHRYQFIYAWFLYGFMTLLWMFFKDFGQLLRYQRMGWIRYQKSNAWKEWGILITTKVIYFSYIFIIPLLVTPWVWWQVIVGILIMHYITGFLLAIIFQPSHVIEGSEFPKPDINHSLNDNWAIHQLKTTTNYANKSRWFTWFVGGLNFQIEHHLFPGICHVHYPKISGIVRSTASEFGFPYKRVSTFAKALEGHIKLLKRLGKRPA</sequence>
<dbReference type="PIRSF" id="PIRSF015921">
    <property type="entry name" value="FA_sphinglp_des"/>
    <property type="match status" value="1"/>
</dbReference>
<keyword evidence="1" id="KW-0812">Transmembrane</keyword>
<feature type="transmembrane region" description="Helical" evidence="1">
    <location>
        <begin position="51"/>
        <end position="73"/>
    </location>
</feature>
<feature type="transmembrane region" description="Helical" evidence="1">
    <location>
        <begin position="85"/>
        <end position="103"/>
    </location>
</feature>
<evidence type="ECO:0000313" key="3">
    <source>
        <dbReference type="EMBL" id="MCV9385971.1"/>
    </source>
</evidence>
<feature type="transmembrane region" description="Helical" evidence="1">
    <location>
        <begin position="191"/>
        <end position="211"/>
    </location>
</feature>
<dbReference type="CDD" id="cd03506">
    <property type="entry name" value="Delta6-FADS-like"/>
    <property type="match status" value="1"/>
</dbReference>
<accession>A0ABT3CQJ7</accession>
<keyword evidence="4" id="KW-1185">Reference proteome</keyword>
<dbReference type="RefSeq" id="WP_264136754.1">
    <property type="nucleotide sequence ID" value="NZ_JAOYOD010000001.1"/>
</dbReference>
<dbReference type="EMBL" id="JAOYOD010000001">
    <property type="protein sequence ID" value="MCV9385971.1"/>
    <property type="molecule type" value="Genomic_DNA"/>
</dbReference>
<proteinExistence type="predicted"/>
<dbReference type="InterPro" id="IPR012171">
    <property type="entry name" value="Fatty_acid_desaturase"/>
</dbReference>
<feature type="transmembrane region" description="Helical" evidence="1">
    <location>
        <begin position="148"/>
        <end position="165"/>
    </location>
</feature>
<feature type="transmembrane region" description="Helical" evidence="1">
    <location>
        <begin position="217"/>
        <end position="239"/>
    </location>
</feature>
<keyword evidence="1" id="KW-0472">Membrane</keyword>
<keyword evidence="1" id="KW-1133">Transmembrane helix</keyword>
<evidence type="ECO:0000259" key="2">
    <source>
        <dbReference type="Pfam" id="PF00487"/>
    </source>
</evidence>
<name>A0ABT3CQJ7_9BACT</name>
<feature type="domain" description="Fatty acid desaturase" evidence="2">
    <location>
        <begin position="56"/>
        <end position="324"/>
    </location>
</feature>
<protein>
    <submittedName>
        <fullName evidence="3">Acyl-CoA desaturase</fullName>
    </submittedName>
</protein>
<evidence type="ECO:0000256" key="1">
    <source>
        <dbReference type="SAM" id="Phobius"/>
    </source>
</evidence>
<comment type="caution">
    <text evidence="3">The sequence shown here is derived from an EMBL/GenBank/DDBJ whole genome shotgun (WGS) entry which is preliminary data.</text>
</comment>
<evidence type="ECO:0000313" key="4">
    <source>
        <dbReference type="Proteomes" id="UP001300692"/>
    </source>
</evidence>
<dbReference type="InterPro" id="IPR005804">
    <property type="entry name" value="FA_desaturase_dom"/>
</dbReference>
<gene>
    <name evidence="3" type="ORF">N7U62_04815</name>
</gene>
<dbReference type="Pfam" id="PF00487">
    <property type="entry name" value="FA_desaturase"/>
    <property type="match status" value="1"/>
</dbReference>
<dbReference type="Proteomes" id="UP001300692">
    <property type="component" value="Unassembled WGS sequence"/>
</dbReference>
<organism evidence="3 4">
    <name type="scientific">Reichenbachiella ulvae</name>
    <dbReference type="NCBI Taxonomy" id="2980104"/>
    <lineage>
        <taxon>Bacteria</taxon>
        <taxon>Pseudomonadati</taxon>
        <taxon>Bacteroidota</taxon>
        <taxon>Cytophagia</taxon>
        <taxon>Cytophagales</taxon>
        <taxon>Reichenbachiellaceae</taxon>
        <taxon>Reichenbachiella</taxon>
    </lineage>
</organism>
<reference evidence="3 4" key="1">
    <citation type="submission" date="2022-10" db="EMBL/GenBank/DDBJ databases">
        <title>Comparative genomics and taxonomic characterization of three novel marine species of genus Reichenbachiella exhibiting antioxidant and polysaccharide degradation activities.</title>
        <authorList>
            <person name="Muhammad N."/>
            <person name="Lee Y.-J."/>
            <person name="Ko J."/>
            <person name="Kim S.-G."/>
        </authorList>
    </citation>
    <scope>NUCLEOTIDE SEQUENCE [LARGE SCALE GENOMIC DNA]</scope>
    <source>
        <strain evidence="3 4">ABR2-5</strain>
    </source>
</reference>